<keyword evidence="1" id="KW-1133">Transmembrane helix</keyword>
<dbReference type="EMBL" id="FNJK01000002">
    <property type="protein sequence ID" value="SDO84319.1"/>
    <property type="molecule type" value="Genomic_DNA"/>
</dbReference>
<gene>
    <name evidence="2" type="ORF">SAMN05216347_102489</name>
</gene>
<proteinExistence type="predicted"/>
<reference evidence="2 3" key="1">
    <citation type="submission" date="2016-10" db="EMBL/GenBank/DDBJ databases">
        <authorList>
            <person name="de Groot N.N."/>
        </authorList>
    </citation>
    <scope>NUCLEOTIDE SEQUENCE [LARGE SCALE GENOMIC DNA]</scope>
    <source>
        <strain evidence="2 3">Sb04</strain>
    </source>
</reference>
<keyword evidence="1" id="KW-0472">Membrane</keyword>
<dbReference type="Proteomes" id="UP000183816">
    <property type="component" value="Unassembled WGS sequence"/>
</dbReference>
<sequence length="413" mass="44229">MVDQFDSPLEQLKTSSDAINKAIDEVADIVALIKVTTDDAVSEFKGGKKVLTNTIKDMGIFNNTVFTSEVGDVLDEQNTQISSLSDLGSSSYTSKKAKNFYKKTDFKTEVKEANLVIKDKNRKARLKSDLAKELQVSKYSGYMNLSGARALEAAMPITLTWQKGAKINKTLSKPGGPSEKDLENIGVGIKEDKEILLYDNLYGYAKCTFESSASIKGKVAFTFNNSGLNSVKSGDTNLKNGEITLPVSGSAIENYPSYDVTATSKGIAGVSGSIGNEKSKTTYGVKYINGALAAYTSNESNFTLPQENRNGVPNLKEKVTFEQGQYLRDGGDGPHLTKYDYWVEKGNLESAGEIMKREATKSLEIGVMAVATVAVGAFVVSTFGIGGLAVGGLAGGALGLGSSVNHKEKKNEE</sequence>
<organism evidence="2 3">
    <name type="scientific">Streptococcus equinus</name>
    <name type="common">Streptococcus bovis</name>
    <dbReference type="NCBI Taxonomy" id="1335"/>
    <lineage>
        <taxon>Bacteria</taxon>
        <taxon>Bacillati</taxon>
        <taxon>Bacillota</taxon>
        <taxon>Bacilli</taxon>
        <taxon>Lactobacillales</taxon>
        <taxon>Streptococcaceae</taxon>
        <taxon>Streptococcus</taxon>
    </lineage>
</organism>
<name>A0A1H0MV25_STREI</name>
<evidence type="ECO:0000313" key="2">
    <source>
        <dbReference type="EMBL" id="SDO84319.1"/>
    </source>
</evidence>
<evidence type="ECO:0000256" key="1">
    <source>
        <dbReference type="SAM" id="Phobius"/>
    </source>
</evidence>
<protein>
    <recommendedName>
        <fullName evidence="4">LXG domain of WXG superfamily protein</fullName>
    </recommendedName>
</protein>
<dbReference type="AlphaFoldDB" id="A0A1H0MV25"/>
<accession>A0A1H0MV25</accession>
<evidence type="ECO:0008006" key="4">
    <source>
        <dbReference type="Google" id="ProtNLM"/>
    </source>
</evidence>
<feature type="transmembrane region" description="Helical" evidence="1">
    <location>
        <begin position="367"/>
        <end position="400"/>
    </location>
</feature>
<keyword evidence="1" id="KW-0812">Transmembrane</keyword>
<evidence type="ECO:0000313" key="3">
    <source>
        <dbReference type="Proteomes" id="UP000183816"/>
    </source>
</evidence>